<accession>A0AAD9TLI1</accession>
<name>A0AAD9TLI1_9ROSI</name>
<organism evidence="1 2">
    <name type="scientific">Dipteronia dyeriana</name>
    <dbReference type="NCBI Taxonomy" id="168575"/>
    <lineage>
        <taxon>Eukaryota</taxon>
        <taxon>Viridiplantae</taxon>
        <taxon>Streptophyta</taxon>
        <taxon>Embryophyta</taxon>
        <taxon>Tracheophyta</taxon>
        <taxon>Spermatophyta</taxon>
        <taxon>Magnoliopsida</taxon>
        <taxon>eudicotyledons</taxon>
        <taxon>Gunneridae</taxon>
        <taxon>Pentapetalae</taxon>
        <taxon>rosids</taxon>
        <taxon>malvids</taxon>
        <taxon>Sapindales</taxon>
        <taxon>Sapindaceae</taxon>
        <taxon>Hippocastanoideae</taxon>
        <taxon>Acereae</taxon>
        <taxon>Dipteronia</taxon>
    </lineage>
</organism>
<dbReference type="AlphaFoldDB" id="A0AAD9TLI1"/>
<proteinExistence type="predicted"/>
<sequence>MAEHEDRTKFGNVAEAENLQENVNVADTRNVTHNENVGVIEETSKNEDLDQYLLHLRNTWVYDITITVHCKLKLIHDIKEVLGSCGDGLKMALVLFANNILFGQDYQRQVEYWLMSLVEDIHAFNSFPREHYVFKMILHYL</sequence>
<dbReference type="EMBL" id="JANJYI010000008">
    <property type="protein sequence ID" value="KAK2638257.1"/>
    <property type="molecule type" value="Genomic_DNA"/>
</dbReference>
<dbReference type="PANTHER" id="PTHR48449">
    <property type="entry name" value="DUF1985 DOMAIN-CONTAINING PROTEIN"/>
    <property type="match status" value="1"/>
</dbReference>
<dbReference type="Proteomes" id="UP001280121">
    <property type="component" value="Unassembled WGS sequence"/>
</dbReference>
<gene>
    <name evidence="1" type="ORF">Ddye_026052</name>
</gene>
<evidence type="ECO:0000313" key="1">
    <source>
        <dbReference type="EMBL" id="KAK2638257.1"/>
    </source>
</evidence>
<reference evidence="1" key="1">
    <citation type="journal article" date="2023" name="Plant J.">
        <title>Genome sequences and population genomics provide insights into the demographic history, inbreeding, and mutation load of two 'living fossil' tree species of Dipteronia.</title>
        <authorList>
            <person name="Feng Y."/>
            <person name="Comes H.P."/>
            <person name="Chen J."/>
            <person name="Zhu S."/>
            <person name="Lu R."/>
            <person name="Zhang X."/>
            <person name="Li P."/>
            <person name="Qiu J."/>
            <person name="Olsen K.M."/>
            <person name="Qiu Y."/>
        </authorList>
    </citation>
    <scope>NUCLEOTIDE SEQUENCE</scope>
    <source>
        <strain evidence="1">KIB01</strain>
    </source>
</reference>
<comment type="caution">
    <text evidence="1">The sequence shown here is derived from an EMBL/GenBank/DDBJ whole genome shotgun (WGS) entry which is preliminary data.</text>
</comment>
<dbReference type="PANTHER" id="PTHR48449:SF1">
    <property type="entry name" value="DUF1985 DOMAIN-CONTAINING PROTEIN"/>
    <property type="match status" value="1"/>
</dbReference>
<evidence type="ECO:0000313" key="2">
    <source>
        <dbReference type="Proteomes" id="UP001280121"/>
    </source>
</evidence>
<protein>
    <submittedName>
        <fullName evidence="1">Uncharacterized protein</fullName>
    </submittedName>
</protein>
<keyword evidence="2" id="KW-1185">Reference proteome</keyword>